<organism evidence="4 5">
    <name type="scientific">Colletotrichum lupini</name>
    <dbReference type="NCBI Taxonomy" id="145971"/>
    <lineage>
        <taxon>Eukaryota</taxon>
        <taxon>Fungi</taxon>
        <taxon>Dikarya</taxon>
        <taxon>Ascomycota</taxon>
        <taxon>Pezizomycotina</taxon>
        <taxon>Sordariomycetes</taxon>
        <taxon>Hypocreomycetidae</taxon>
        <taxon>Glomerellales</taxon>
        <taxon>Glomerellaceae</taxon>
        <taxon>Colletotrichum</taxon>
        <taxon>Colletotrichum acutatum species complex</taxon>
    </lineage>
</organism>
<dbReference type="InterPro" id="IPR009959">
    <property type="entry name" value="Cyclase_SnoaL-like"/>
</dbReference>
<dbReference type="EMBL" id="CP019479">
    <property type="protein sequence ID" value="UQC88620.1"/>
    <property type="molecule type" value="Genomic_DNA"/>
</dbReference>
<dbReference type="KEGG" id="clup:CLUP02_14145"/>
<evidence type="ECO:0000256" key="2">
    <source>
        <dbReference type="ARBA" id="ARBA00022857"/>
    </source>
</evidence>
<name>A0A9Q8T412_9PEZI</name>
<protein>
    <submittedName>
        <fullName evidence="4">3-oxoacyl-(Acyl-carrier-protein) reductase</fullName>
    </submittedName>
</protein>
<evidence type="ECO:0000256" key="3">
    <source>
        <dbReference type="ARBA" id="ARBA00023002"/>
    </source>
</evidence>
<dbReference type="PANTHER" id="PTHR48107">
    <property type="entry name" value="NADPH-DEPENDENT ALDEHYDE REDUCTASE-LIKE PROTEIN, CHLOROPLASTIC-RELATED"/>
    <property type="match status" value="1"/>
</dbReference>
<dbReference type="InterPro" id="IPR036291">
    <property type="entry name" value="NAD(P)-bd_dom_sf"/>
</dbReference>
<dbReference type="SUPFAM" id="SSF51735">
    <property type="entry name" value="NAD(P)-binding Rossmann-fold domains"/>
    <property type="match status" value="1"/>
</dbReference>
<dbReference type="InterPro" id="IPR020904">
    <property type="entry name" value="Sc_DH/Rdtase_CS"/>
</dbReference>
<proteinExistence type="inferred from homology"/>
<keyword evidence="5" id="KW-1185">Reference proteome</keyword>
<dbReference type="PANTHER" id="PTHR48107:SF7">
    <property type="entry name" value="RE15974P"/>
    <property type="match status" value="1"/>
</dbReference>
<evidence type="ECO:0000313" key="4">
    <source>
        <dbReference type="EMBL" id="UQC88620.1"/>
    </source>
</evidence>
<dbReference type="GO" id="GO:0030638">
    <property type="term" value="P:polyketide metabolic process"/>
    <property type="evidence" value="ECO:0007669"/>
    <property type="project" value="InterPro"/>
</dbReference>
<evidence type="ECO:0000313" key="5">
    <source>
        <dbReference type="Proteomes" id="UP000830671"/>
    </source>
</evidence>
<dbReference type="Gene3D" id="3.40.50.720">
    <property type="entry name" value="NAD(P)-binding Rossmann-like Domain"/>
    <property type="match status" value="1"/>
</dbReference>
<dbReference type="Proteomes" id="UP000830671">
    <property type="component" value="Chromosome 7"/>
</dbReference>
<dbReference type="Pfam" id="PF13561">
    <property type="entry name" value="adh_short_C2"/>
    <property type="match status" value="1"/>
</dbReference>
<comment type="similarity">
    <text evidence="1">Belongs to the short-chain dehydrogenases/reductases (SDR) family.</text>
</comment>
<dbReference type="InterPro" id="IPR002347">
    <property type="entry name" value="SDR_fam"/>
</dbReference>
<dbReference type="PRINTS" id="PR00081">
    <property type="entry name" value="GDHRDH"/>
</dbReference>
<evidence type="ECO:0000256" key="1">
    <source>
        <dbReference type="ARBA" id="ARBA00006484"/>
    </source>
</evidence>
<reference evidence="4" key="1">
    <citation type="journal article" date="2021" name="Mol. Plant Microbe Interact.">
        <title>Complete Genome Sequence of the Plant-Pathogenic Fungus Colletotrichum lupini.</title>
        <authorList>
            <person name="Baroncelli R."/>
            <person name="Pensec F."/>
            <person name="Da Lio D."/>
            <person name="Boufleur T."/>
            <person name="Vicente I."/>
            <person name="Sarrocco S."/>
            <person name="Picot A."/>
            <person name="Baraldi E."/>
            <person name="Sukno S."/>
            <person name="Thon M."/>
            <person name="Le Floch G."/>
        </authorList>
    </citation>
    <scope>NUCLEOTIDE SEQUENCE</scope>
    <source>
        <strain evidence="4">IMI 504893</strain>
    </source>
</reference>
<dbReference type="Gene3D" id="3.10.450.50">
    <property type="match status" value="1"/>
</dbReference>
<dbReference type="AlphaFoldDB" id="A0A9Q8T412"/>
<dbReference type="PROSITE" id="PS00061">
    <property type="entry name" value="ADH_SHORT"/>
    <property type="match status" value="1"/>
</dbReference>
<dbReference type="Pfam" id="PF07366">
    <property type="entry name" value="SnoaL"/>
    <property type="match status" value="1"/>
</dbReference>
<keyword evidence="3" id="KW-0560">Oxidoreductase</keyword>
<dbReference type="GO" id="GO:0016614">
    <property type="term" value="F:oxidoreductase activity, acting on CH-OH group of donors"/>
    <property type="evidence" value="ECO:0007669"/>
    <property type="project" value="UniProtKB-ARBA"/>
</dbReference>
<dbReference type="GeneID" id="73348087"/>
<sequence>MAAIESIFQKYAERLNRRLPGENMAKFSSSGHSSSQLLNLPAGFEHLEVSSDVNITILHQISDAFTGDLAAILLVRISPKSVFPASTATAVIEFRRHVFCQVQGTTISNIMIIDDVDALRNSESQAVRPPSWSAKASPPGFCLTEAYRAYFNCVSTRTMEENLSKFTHDHITFNEHSVTREQYRGAMEECHDVMADCKNTLEKLIVDEEKQQLAARVVFEWTPVKAWNGIEPTGKRVKFTEHVFVWFDEGKMHTSITMLDMEAFKQQMRLSLGIRCGTWISWSKHRRAFRNQHWAFAAKPDSLGASQRSTLAIPIFEHKVSEQDLVGKVAIVTGASRGIGRGIAIHLASRGANIIGTCSVLSSLGKIDDLRAEIDSLYRNSNQSSAPQIKGVVAPLLEPREYCSAIVNAVKEYGSLNILVQNAAVVEVAPVGTITRDHIDRLLTANIEAPVFLVQALLPYFRPESRIINISSEGGRDPSPVALVYSGCKSAIESMTRVWADACGTRPGMERTTVNSVAVGITQTELASQMPDTPEIRQFLEAKETACSVEKRLGRVDDIAEIVGFLSSEKSRWVSGSVICANGGTVKPRRKHLQMGFHELIVYQGHRIKLELNRSIALSGLNGDEQKPDRADGLE</sequence>
<gene>
    <name evidence="4" type="ORF">CLUP02_14145</name>
</gene>
<accession>A0A9Q8T412</accession>
<dbReference type="RefSeq" id="XP_049150223.1">
    <property type="nucleotide sequence ID" value="XM_049293077.1"/>
</dbReference>
<dbReference type="InterPro" id="IPR032710">
    <property type="entry name" value="NTF2-like_dom_sf"/>
</dbReference>
<keyword evidence="2" id="KW-0521">NADP</keyword>
<dbReference type="SUPFAM" id="SSF54427">
    <property type="entry name" value="NTF2-like"/>
    <property type="match status" value="1"/>
</dbReference>